<keyword evidence="10" id="KW-1185">Reference proteome</keyword>
<sequence length="394" mass="42469">MFKFDRKFILGASAAAAVAMLATGCVESGDAAAPSASSADNVLTYANGKRVIDGGRYYATVNDKTGPYYVNTAAEKGGYTYGRTPTANELEAWNTTVTPWRLPPKGEGTAEEGEAVYEAKCVMCHGDFGSGGGGYPALSKGNAYDNMATLKHQRTGPDMEGPIRVFGNYWPEASTLWWYIMEGMPHPDTRSLTEDEVYALVAYILNLNEMEIDGEEVDYEYVLDQEKFAKIVMPNKDGFEPVIDGANGLENVRAYFADPANFGAQKIASADERCMSNCQKETAKVVGISIEQKEFLPPLSEVRDLPKVENTSGVDLEAKNTYESSCAVCHGAAGMGAPVVGDKKAWDAVVGKGMDKVYARAINGTDMGMPPKGGTDLSDDKLKAVVDYMISQSK</sequence>
<evidence type="ECO:0000256" key="7">
    <source>
        <dbReference type="SAM" id="SignalP"/>
    </source>
</evidence>
<dbReference type="InterPro" id="IPR036909">
    <property type="entry name" value="Cyt_c-like_dom_sf"/>
</dbReference>
<dbReference type="RefSeq" id="WP_345970096.1">
    <property type="nucleotide sequence ID" value="NZ_CP147920.1"/>
</dbReference>
<dbReference type="EMBL" id="CP147920">
    <property type="protein sequence ID" value="XAU15029.1"/>
    <property type="molecule type" value="Genomic_DNA"/>
</dbReference>
<organism evidence="9 10">
    <name type="scientific">Sulfurimonas diazotrophicus</name>
    <dbReference type="NCBI Taxonomy" id="3131939"/>
    <lineage>
        <taxon>Bacteria</taxon>
        <taxon>Pseudomonadati</taxon>
        <taxon>Campylobacterota</taxon>
        <taxon>Epsilonproteobacteria</taxon>
        <taxon>Campylobacterales</taxon>
        <taxon>Sulfurimonadaceae</taxon>
        <taxon>Sulfurimonas</taxon>
    </lineage>
</organism>
<evidence type="ECO:0000259" key="8">
    <source>
        <dbReference type="PROSITE" id="PS51007"/>
    </source>
</evidence>
<keyword evidence="3 6" id="KW-0479">Metal-binding</keyword>
<dbReference type="PRINTS" id="PR00607">
    <property type="entry name" value="CYTCHROMECIE"/>
</dbReference>
<keyword evidence="4" id="KW-0249">Electron transport</keyword>
<feature type="signal peptide" evidence="7">
    <location>
        <begin position="1"/>
        <end position="28"/>
    </location>
</feature>
<keyword evidence="1" id="KW-0813">Transport</keyword>
<dbReference type="PROSITE" id="PS51257">
    <property type="entry name" value="PROKAR_LIPOPROTEIN"/>
    <property type="match status" value="1"/>
</dbReference>
<dbReference type="PANTHER" id="PTHR35008">
    <property type="entry name" value="BLL4482 PROTEIN-RELATED"/>
    <property type="match status" value="1"/>
</dbReference>
<dbReference type="InterPro" id="IPR051459">
    <property type="entry name" value="Cytochrome_c-type_DH"/>
</dbReference>
<evidence type="ECO:0000313" key="10">
    <source>
        <dbReference type="Proteomes" id="UP001447842"/>
    </source>
</evidence>
<gene>
    <name evidence="9" type="ORF">WCY31_12405</name>
</gene>
<dbReference type="Gene3D" id="1.10.760.10">
    <property type="entry name" value="Cytochrome c-like domain"/>
    <property type="match status" value="2"/>
</dbReference>
<name>A0ABZ3HBN1_9BACT</name>
<dbReference type="PANTHER" id="PTHR35008:SF8">
    <property type="entry name" value="ALCOHOL DEHYDROGENASE CYTOCHROME C SUBUNIT"/>
    <property type="match status" value="1"/>
</dbReference>
<dbReference type="SUPFAM" id="SSF46626">
    <property type="entry name" value="Cytochrome c"/>
    <property type="match status" value="2"/>
</dbReference>
<feature type="domain" description="Cytochrome c" evidence="8">
    <location>
        <begin position="313"/>
        <end position="393"/>
    </location>
</feature>
<proteinExistence type="predicted"/>
<dbReference type="Pfam" id="PF13442">
    <property type="entry name" value="Cytochrome_CBB3"/>
    <property type="match status" value="1"/>
</dbReference>
<accession>A0ABZ3HBN1</accession>
<evidence type="ECO:0000313" key="9">
    <source>
        <dbReference type="EMBL" id="XAU15029.1"/>
    </source>
</evidence>
<evidence type="ECO:0000256" key="6">
    <source>
        <dbReference type="PROSITE-ProRule" id="PRU00433"/>
    </source>
</evidence>
<evidence type="ECO:0000256" key="3">
    <source>
        <dbReference type="ARBA" id="ARBA00022723"/>
    </source>
</evidence>
<evidence type="ECO:0000256" key="4">
    <source>
        <dbReference type="ARBA" id="ARBA00022982"/>
    </source>
</evidence>
<dbReference type="Proteomes" id="UP001447842">
    <property type="component" value="Chromosome"/>
</dbReference>
<dbReference type="Pfam" id="PF00034">
    <property type="entry name" value="Cytochrom_C"/>
    <property type="match status" value="1"/>
</dbReference>
<evidence type="ECO:0000256" key="5">
    <source>
        <dbReference type="ARBA" id="ARBA00023004"/>
    </source>
</evidence>
<evidence type="ECO:0000256" key="2">
    <source>
        <dbReference type="ARBA" id="ARBA00022617"/>
    </source>
</evidence>
<reference evidence="9 10" key="1">
    <citation type="submission" date="2024-03" db="EMBL/GenBank/DDBJ databases">
        <title>Sulfurimonas sp. HSL3-1.</title>
        <authorList>
            <person name="Wang S."/>
        </authorList>
    </citation>
    <scope>NUCLEOTIDE SEQUENCE [LARGE SCALE GENOMIC DNA]</scope>
    <source>
        <strain evidence="9 10">HSL3-1</strain>
    </source>
</reference>
<protein>
    <submittedName>
        <fullName evidence="9">C-type cytochrome</fullName>
    </submittedName>
</protein>
<keyword evidence="2 6" id="KW-0349">Heme</keyword>
<feature type="domain" description="Cytochrome c" evidence="8">
    <location>
        <begin position="108"/>
        <end position="208"/>
    </location>
</feature>
<dbReference type="InterPro" id="IPR002323">
    <property type="entry name" value="Cyt_CIE"/>
</dbReference>
<evidence type="ECO:0000256" key="1">
    <source>
        <dbReference type="ARBA" id="ARBA00022448"/>
    </source>
</evidence>
<keyword evidence="5 6" id="KW-0408">Iron</keyword>
<dbReference type="InterPro" id="IPR009056">
    <property type="entry name" value="Cyt_c-like_dom"/>
</dbReference>
<keyword evidence="7" id="KW-0732">Signal</keyword>
<dbReference type="PROSITE" id="PS51007">
    <property type="entry name" value="CYTC"/>
    <property type="match status" value="2"/>
</dbReference>
<feature type="chain" id="PRO_5047078885" evidence="7">
    <location>
        <begin position="29"/>
        <end position="394"/>
    </location>
</feature>